<evidence type="ECO:0000259" key="9">
    <source>
        <dbReference type="Pfam" id="PF02397"/>
    </source>
</evidence>
<evidence type="ECO:0000256" key="2">
    <source>
        <dbReference type="ARBA" id="ARBA00006464"/>
    </source>
</evidence>
<reference evidence="10 11" key="1">
    <citation type="journal article" date="2013" name="Genome Announc.">
        <title>Draft Genome Sequence of Sphingobium quisquiliarum Strain P25T, a Novel Hexachlorocyclohexane (HCH)-Degrading Bacterium Isolated from an HCH Dumpsite.</title>
        <authorList>
            <person name="Kumar Singh A."/>
            <person name="Sangwan N."/>
            <person name="Sharma A."/>
            <person name="Gupta V."/>
            <person name="Khurana J.P."/>
            <person name="Lal R."/>
        </authorList>
    </citation>
    <scope>NUCLEOTIDE SEQUENCE [LARGE SCALE GENOMIC DNA]</scope>
    <source>
        <strain evidence="10 11">P25</strain>
    </source>
</reference>
<dbReference type="Pfam" id="PF13727">
    <property type="entry name" value="CoA_binding_3"/>
    <property type="match status" value="1"/>
</dbReference>
<comment type="caution">
    <text evidence="10">The sequence shown here is derived from an EMBL/GenBank/DDBJ whole genome shotgun (WGS) entry which is preliminary data.</text>
</comment>
<dbReference type="PATRIC" id="fig|1329909.3.peg.1434"/>
<evidence type="ECO:0000313" key="10">
    <source>
        <dbReference type="EMBL" id="EQB08741.1"/>
    </source>
</evidence>
<keyword evidence="3 10" id="KW-0808">Transferase</keyword>
<sequence length="486" mass="54688">MQRQAGPMPWARFCAGSVGIYARTMIRLFKHYVPHAVLLLGLLDFVLLLCAAEAGWIIRASQIGMEVDHVMTRIGPLLSFALSIQTGMIAVGVYGTEALQSLRFAMARLLVAISLGVIFLSVMHFLLPDLTLWRSNSLYAMGLSVGLLLAIRLLLGSMLGGEAFKRRLVVLGAGQRADRIRQLEQRKGSGFLVVGYIAMNDGAQVIPEAINRNAIYNLADFVVRLGASEVVLALEERRNALPLSDLLRIKTTGVHVNEISTFLERETGRVDLDSVNPSWLIFSDGFSAGRRLSSIAKRLFDIIASSLLLLLTGPVILIAALLVKLDSKGPAFYRQQRVGLFGEEFWIVKLRTMRQDAEVSGQAVWAEKDDPRITRLGYWLRKLRIDELPQTWTVLKGEMSFVGPRPERRQFVDDLEQHLRYYAERHMVKPGITGWAQINYPYGASIEDARHKLEYDLYYAKNYTPFLDFLILIQTVRVILWPEGAR</sequence>
<keyword evidence="11" id="KW-1185">Reference proteome</keyword>
<dbReference type="NCBIfam" id="TIGR03013">
    <property type="entry name" value="EpsB_2"/>
    <property type="match status" value="1"/>
</dbReference>
<dbReference type="GO" id="GO:0016780">
    <property type="term" value="F:phosphotransferase activity, for other substituted phosphate groups"/>
    <property type="evidence" value="ECO:0007669"/>
    <property type="project" value="TreeGrafter"/>
</dbReference>
<dbReference type="Proteomes" id="UP000015525">
    <property type="component" value="Unassembled WGS sequence"/>
</dbReference>
<feature type="transmembrane region" description="Helical" evidence="8">
    <location>
        <begin position="139"/>
        <end position="159"/>
    </location>
</feature>
<dbReference type="GO" id="GO:0000271">
    <property type="term" value="P:polysaccharide biosynthetic process"/>
    <property type="evidence" value="ECO:0007669"/>
    <property type="project" value="UniProtKB-KW"/>
</dbReference>
<dbReference type="PANTHER" id="PTHR30576">
    <property type="entry name" value="COLANIC BIOSYNTHESIS UDP-GLUCOSE LIPID CARRIER TRANSFERASE"/>
    <property type="match status" value="1"/>
</dbReference>
<dbReference type="InterPro" id="IPR017475">
    <property type="entry name" value="EPS_sugar_tfrase"/>
</dbReference>
<feature type="transmembrane region" description="Helical" evidence="8">
    <location>
        <begin position="299"/>
        <end position="323"/>
    </location>
</feature>
<accession>T0GXN4</accession>
<dbReference type="AlphaFoldDB" id="T0GXN4"/>
<evidence type="ECO:0000256" key="3">
    <source>
        <dbReference type="ARBA" id="ARBA00022679"/>
    </source>
</evidence>
<evidence type="ECO:0000256" key="8">
    <source>
        <dbReference type="SAM" id="Phobius"/>
    </source>
</evidence>
<dbReference type="Pfam" id="PF02397">
    <property type="entry name" value="Bac_transf"/>
    <property type="match status" value="1"/>
</dbReference>
<dbReference type="PANTHER" id="PTHR30576:SF0">
    <property type="entry name" value="UNDECAPRENYL-PHOSPHATE N-ACETYLGALACTOSAMINYL 1-PHOSPHATE TRANSFERASE-RELATED"/>
    <property type="match status" value="1"/>
</dbReference>
<keyword evidence="4 8" id="KW-0812">Transmembrane</keyword>
<keyword evidence="5 8" id="KW-1133">Transmembrane helix</keyword>
<keyword evidence="7" id="KW-0270">Exopolysaccharide synthesis</keyword>
<dbReference type="GO" id="GO:0016020">
    <property type="term" value="C:membrane"/>
    <property type="evidence" value="ECO:0007669"/>
    <property type="project" value="UniProtKB-SubCell"/>
</dbReference>
<feature type="transmembrane region" description="Helical" evidence="8">
    <location>
        <begin position="32"/>
        <end position="57"/>
    </location>
</feature>
<organism evidence="10 11">
    <name type="scientific">Sphingobium quisquiliarum P25</name>
    <dbReference type="NCBI Taxonomy" id="1329909"/>
    <lineage>
        <taxon>Bacteria</taxon>
        <taxon>Pseudomonadati</taxon>
        <taxon>Pseudomonadota</taxon>
        <taxon>Alphaproteobacteria</taxon>
        <taxon>Sphingomonadales</taxon>
        <taxon>Sphingomonadaceae</taxon>
        <taxon>Sphingobium</taxon>
    </lineage>
</organism>
<feature type="domain" description="Bacterial sugar transferase" evidence="9">
    <location>
        <begin position="297"/>
        <end position="480"/>
    </location>
</feature>
<evidence type="ECO:0000256" key="7">
    <source>
        <dbReference type="ARBA" id="ARBA00023169"/>
    </source>
</evidence>
<proteinExistence type="inferred from homology"/>
<protein>
    <submittedName>
        <fullName evidence="10">Sugar transferase</fullName>
    </submittedName>
</protein>
<feature type="transmembrane region" description="Helical" evidence="8">
    <location>
        <begin position="107"/>
        <end position="127"/>
    </location>
</feature>
<comment type="similarity">
    <text evidence="2">Belongs to the bacterial sugar transferase family.</text>
</comment>
<feature type="transmembrane region" description="Helical" evidence="8">
    <location>
        <begin position="77"/>
        <end position="95"/>
    </location>
</feature>
<evidence type="ECO:0000256" key="1">
    <source>
        <dbReference type="ARBA" id="ARBA00004141"/>
    </source>
</evidence>
<dbReference type="InterPro" id="IPR017464">
    <property type="entry name" value="Sugar_tfrase_EpsB_2"/>
</dbReference>
<evidence type="ECO:0000256" key="5">
    <source>
        <dbReference type="ARBA" id="ARBA00022989"/>
    </source>
</evidence>
<evidence type="ECO:0000313" key="11">
    <source>
        <dbReference type="Proteomes" id="UP000015525"/>
    </source>
</evidence>
<name>T0GXN4_9SPHN</name>
<gene>
    <name evidence="10" type="ORF">L288_07400</name>
</gene>
<keyword evidence="6 8" id="KW-0472">Membrane</keyword>
<evidence type="ECO:0000256" key="6">
    <source>
        <dbReference type="ARBA" id="ARBA00023136"/>
    </source>
</evidence>
<dbReference type="EMBL" id="ATHO01000063">
    <property type="protein sequence ID" value="EQB08741.1"/>
    <property type="molecule type" value="Genomic_DNA"/>
</dbReference>
<evidence type="ECO:0000256" key="4">
    <source>
        <dbReference type="ARBA" id="ARBA00022692"/>
    </source>
</evidence>
<dbReference type="InterPro" id="IPR003362">
    <property type="entry name" value="Bact_transf"/>
</dbReference>
<comment type="subcellular location">
    <subcellularLocation>
        <location evidence="1">Membrane</location>
        <topology evidence="1">Multi-pass membrane protein</topology>
    </subcellularLocation>
</comment>
<dbReference type="NCBIfam" id="TIGR03025">
    <property type="entry name" value="EPS_sugtrans"/>
    <property type="match status" value="1"/>
</dbReference>